<proteinExistence type="predicted"/>
<sequence>MNIDWAALGLVAVVTIIGALVLVAALSAGFAAMATAAERRQSGTNAALPTAFGGFFLVFSAALVLYGLYLIIPALHG</sequence>
<keyword evidence="1" id="KW-0472">Membrane</keyword>
<reference evidence="2 3" key="1">
    <citation type="submission" date="2020-07" db="EMBL/GenBank/DDBJ databases">
        <title>Sequencing the genomes of 1000 actinobacteria strains.</title>
        <authorList>
            <person name="Klenk H.-P."/>
        </authorList>
    </citation>
    <scope>NUCLEOTIDE SEQUENCE [LARGE SCALE GENOMIC DNA]</scope>
    <source>
        <strain evidence="2 3">DSM 26341</strain>
    </source>
</reference>
<keyword evidence="1" id="KW-0812">Transmembrane</keyword>
<protein>
    <submittedName>
        <fullName evidence="2">ABC-type Na+ efflux pump permease subunit</fullName>
    </submittedName>
</protein>
<evidence type="ECO:0000313" key="3">
    <source>
        <dbReference type="Proteomes" id="UP000539111"/>
    </source>
</evidence>
<keyword evidence="1" id="KW-1133">Transmembrane helix</keyword>
<gene>
    <name evidence="2" type="ORF">BJY26_000185</name>
</gene>
<name>A0A7Z0A7J4_9MICO</name>
<comment type="caution">
    <text evidence="2">The sequence shown here is derived from an EMBL/GenBank/DDBJ whole genome shotgun (WGS) entry which is preliminary data.</text>
</comment>
<organism evidence="2 3">
    <name type="scientific">Spelaeicoccus albus</name>
    <dbReference type="NCBI Taxonomy" id="1280376"/>
    <lineage>
        <taxon>Bacteria</taxon>
        <taxon>Bacillati</taxon>
        <taxon>Actinomycetota</taxon>
        <taxon>Actinomycetes</taxon>
        <taxon>Micrococcales</taxon>
        <taxon>Brevibacteriaceae</taxon>
        <taxon>Spelaeicoccus</taxon>
    </lineage>
</organism>
<accession>A0A7Z0A7J4</accession>
<dbReference type="RefSeq" id="WP_179424882.1">
    <property type="nucleotide sequence ID" value="NZ_JACBZP010000001.1"/>
</dbReference>
<keyword evidence="3" id="KW-1185">Reference proteome</keyword>
<dbReference type="Proteomes" id="UP000539111">
    <property type="component" value="Unassembled WGS sequence"/>
</dbReference>
<dbReference type="AlphaFoldDB" id="A0A7Z0A7J4"/>
<feature type="transmembrane region" description="Helical" evidence="1">
    <location>
        <begin position="46"/>
        <end position="72"/>
    </location>
</feature>
<feature type="transmembrane region" description="Helical" evidence="1">
    <location>
        <begin position="6"/>
        <end position="34"/>
    </location>
</feature>
<dbReference type="EMBL" id="JACBZP010000001">
    <property type="protein sequence ID" value="NYI65879.1"/>
    <property type="molecule type" value="Genomic_DNA"/>
</dbReference>
<evidence type="ECO:0000256" key="1">
    <source>
        <dbReference type="SAM" id="Phobius"/>
    </source>
</evidence>
<evidence type="ECO:0000313" key="2">
    <source>
        <dbReference type="EMBL" id="NYI65879.1"/>
    </source>
</evidence>